<proteinExistence type="inferred from homology"/>
<dbReference type="InterPro" id="IPR005119">
    <property type="entry name" value="LysR_subst-bd"/>
</dbReference>
<dbReference type="SUPFAM" id="SSF53850">
    <property type="entry name" value="Periplasmic binding protein-like II"/>
    <property type="match status" value="1"/>
</dbReference>
<dbReference type="AlphaFoldDB" id="A0A846RQ20"/>
<dbReference type="EMBL" id="JAATJL010000001">
    <property type="protein sequence ID" value="NJC23660.1"/>
    <property type="molecule type" value="Genomic_DNA"/>
</dbReference>
<reference evidence="7 8" key="1">
    <citation type="submission" date="2020-03" db="EMBL/GenBank/DDBJ databases">
        <title>Sequencing the genomes of 1000 actinobacteria strains.</title>
        <authorList>
            <person name="Klenk H.-P."/>
        </authorList>
    </citation>
    <scope>NUCLEOTIDE SEQUENCE [LARGE SCALE GENOMIC DNA]</scope>
    <source>
        <strain evidence="7 8">DSM 16403</strain>
    </source>
</reference>
<dbReference type="GO" id="GO:0003677">
    <property type="term" value="F:DNA binding"/>
    <property type="evidence" value="ECO:0007669"/>
    <property type="project" value="UniProtKB-KW"/>
</dbReference>
<sequence>MDVTLTQLRYFVEAAAQQSMTGAALRLNVAQSAVSAAVSQLEKSVGSQFFIRQRSKGLLLTPAGELFLRDAQAVLAHLEEALDHAKGEQSSIEGRIRLVCFSTLAPFMLPGLLGRLRTDHPQLELEVTEADATGCSAALLTGQADLALCYDLGLPEGIAVTAVDSVRPYLALPPEHRLASRKEVSLSEVAEEPFVLLDLPHSRELMLSILRSAGFEPDVQFRSASYETVRTFVANGHGYSILHQRPQHGLTYDGGHVAAVVIKDKVPELSIVLARLRTQRPTARMRAVAQSVRQQRAAAGKPKQPGTKQTKEMA</sequence>
<evidence type="ECO:0000256" key="1">
    <source>
        <dbReference type="ARBA" id="ARBA00009437"/>
    </source>
</evidence>
<organism evidence="7 8">
    <name type="scientific">Arthrobacter pigmenti</name>
    <dbReference type="NCBI Taxonomy" id="271432"/>
    <lineage>
        <taxon>Bacteria</taxon>
        <taxon>Bacillati</taxon>
        <taxon>Actinomycetota</taxon>
        <taxon>Actinomycetes</taxon>
        <taxon>Micrococcales</taxon>
        <taxon>Micrococcaceae</taxon>
        <taxon>Arthrobacter</taxon>
    </lineage>
</organism>
<dbReference type="Pfam" id="PF03466">
    <property type="entry name" value="LysR_substrate"/>
    <property type="match status" value="1"/>
</dbReference>
<dbReference type="CDD" id="cd08412">
    <property type="entry name" value="PBP2_PAO1_like"/>
    <property type="match status" value="1"/>
</dbReference>
<dbReference type="InterPro" id="IPR036390">
    <property type="entry name" value="WH_DNA-bd_sf"/>
</dbReference>
<dbReference type="FunFam" id="1.10.10.10:FF:000001">
    <property type="entry name" value="LysR family transcriptional regulator"/>
    <property type="match status" value="1"/>
</dbReference>
<feature type="region of interest" description="Disordered" evidence="5">
    <location>
        <begin position="291"/>
        <end position="314"/>
    </location>
</feature>
<evidence type="ECO:0000259" key="6">
    <source>
        <dbReference type="PROSITE" id="PS50931"/>
    </source>
</evidence>
<accession>A0A846RQ20</accession>
<dbReference type="PANTHER" id="PTHR30346:SF0">
    <property type="entry name" value="HCA OPERON TRANSCRIPTIONAL ACTIVATOR HCAR"/>
    <property type="match status" value="1"/>
</dbReference>
<keyword evidence="4" id="KW-0804">Transcription</keyword>
<evidence type="ECO:0000313" key="8">
    <source>
        <dbReference type="Proteomes" id="UP000547458"/>
    </source>
</evidence>
<comment type="caution">
    <text evidence="7">The sequence shown here is derived from an EMBL/GenBank/DDBJ whole genome shotgun (WGS) entry which is preliminary data.</text>
</comment>
<evidence type="ECO:0000313" key="7">
    <source>
        <dbReference type="EMBL" id="NJC23660.1"/>
    </source>
</evidence>
<dbReference type="PRINTS" id="PR00039">
    <property type="entry name" value="HTHLYSR"/>
</dbReference>
<dbReference type="InterPro" id="IPR036388">
    <property type="entry name" value="WH-like_DNA-bd_sf"/>
</dbReference>
<evidence type="ECO:0000256" key="2">
    <source>
        <dbReference type="ARBA" id="ARBA00023015"/>
    </source>
</evidence>
<dbReference type="GO" id="GO:0032993">
    <property type="term" value="C:protein-DNA complex"/>
    <property type="evidence" value="ECO:0007669"/>
    <property type="project" value="TreeGrafter"/>
</dbReference>
<evidence type="ECO:0000256" key="4">
    <source>
        <dbReference type="ARBA" id="ARBA00023163"/>
    </source>
</evidence>
<dbReference type="Pfam" id="PF00126">
    <property type="entry name" value="HTH_1"/>
    <property type="match status" value="1"/>
</dbReference>
<name>A0A846RQ20_9MICC</name>
<protein>
    <submittedName>
        <fullName evidence="7">DNA-binding transcriptional LysR family regulator</fullName>
    </submittedName>
</protein>
<feature type="domain" description="HTH lysR-type" evidence="6">
    <location>
        <begin position="3"/>
        <end position="61"/>
    </location>
</feature>
<dbReference type="GO" id="GO:0003700">
    <property type="term" value="F:DNA-binding transcription factor activity"/>
    <property type="evidence" value="ECO:0007669"/>
    <property type="project" value="InterPro"/>
</dbReference>
<dbReference type="Gene3D" id="1.10.10.10">
    <property type="entry name" value="Winged helix-like DNA-binding domain superfamily/Winged helix DNA-binding domain"/>
    <property type="match status" value="1"/>
</dbReference>
<dbReference type="RefSeq" id="WP_167994927.1">
    <property type="nucleotide sequence ID" value="NZ_JAATJL010000001.1"/>
</dbReference>
<comment type="similarity">
    <text evidence="1">Belongs to the LysR transcriptional regulatory family.</text>
</comment>
<keyword evidence="2" id="KW-0805">Transcription regulation</keyword>
<keyword evidence="8" id="KW-1185">Reference proteome</keyword>
<evidence type="ECO:0000256" key="5">
    <source>
        <dbReference type="SAM" id="MobiDB-lite"/>
    </source>
</evidence>
<gene>
    <name evidence="7" type="ORF">BJ994_002736</name>
</gene>
<dbReference type="PROSITE" id="PS50931">
    <property type="entry name" value="HTH_LYSR"/>
    <property type="match status" value="1"/>
</dbReference>
<dbReference type="SUPFAM" id="SSF46785">
    <property type="entry name" value="Winged helix' DNA-binding domain"/>
    <property type="match status" value="1"/>
</dbReference>
<dbReference type="Gene3D" id="3.40.190.10">
    <property type="entry name" value="Periplasmic binding protein-like II"/>
    <property type="match status" value="2"/>
</dbReference>
<dbReference type="PANTHER" id="PTHR30346">
    <property type="entry name" value="TRANSCRIPTIONAL DUAL REGULATOR HCAR-RELATED"/>
    <property type="match status" value="1"/>
</dbReference>
<dbReference type="InterPro" id="IPR000847">
    <property type="entry name" value="LysR_HTH_N"/>
</dbReference>
<keyword evidence="3 7" id="KW-0238">DNA-binding</keyword>
<dbReference type="Proteomes" id="UP000547458">
    <property type="component" value="Unassembled WGS sequence"/>
</dbReference>
<evidence type="ECO:0000256" key="3">
    <source>
        <dbReference type="ARBA" id="ARBA00023125"/>
    </source>
</evidence>